<sequence length="365" mass="40455">MATQRRQSTSTDRTLKVRLSVFCAWLLSQYVRILPKGVAYRIADRCGDLVYTLFPTYRQNVGSNVAQVLGAGASAEMIRRTVRQVFRNGARNFVDLLHVPHTSAENLCASVDVSEESWRHLDQVVAAGRGGIIVTAHFGAFDYVGQIFWANGYPLTSLVTRTVPEFIYTAVTYLRESRGARLEQVTPGGLRRVLTALKRGELIGILADRDFFQNGLPVTFFGKETTLPPGPVRMARDTGAPIVAAFNRRLKRGHQLVISRPFHVEKTDDADEDIRGALQRLAAIFERAIHESPEQWVIFQRVWPERPAQSVRVFPVGSPLEGELLGRGSGEVGPLTGPPESPKDHTGSPQSPEPESTHQPAVPRE</sequence>
<evidence type="ECO:0000256" key="6">
    <source>
        <dbReference type="ARBA" id="ARBA00023315"/>
    </source>
</evidence>
<comment type="caution">
    <text evidence="8">The sequence shown here is derived from an EMBL/GenBank/DDBJ whole genome shotgun (WGS) entry which is preliminary data.</text>
</comment>
<name>I4EDK7_9BACT</name>
<keyword evidence="3" id="KW-0997">Cell inner membrane</keyword>
<dbReference type="AlphaFoldDB" id="I4EDK7"/>
<evidence type="ECO:0000256" key="2">
    <source>
        <dbReference type="ARBA" id="ARBA00022475"/>
    </source>
</evidence>
<keyword evidence="6 8" id="KW-0012">Acyltransferase</keyword>
<gene>
    <name evidence="8" type="ORF">NITHO_1550008</name>
</gene>
<evidence type="ECO:0000256" key="1">
    <source>
        <dbReference type="ARBA" id="ARBA00004533"/>
    </source>
</evidence>
<keyword evidence="5" id="KW-0472">Membrane</keyword>
<evidence type="ECO:0000256" key="7">
    <source>
        <dbReference type="SAM" id="MobiDB-lite"/>
    </source>
</evidence>
<evidence type="ECO:0000256" key="5">
    <source>
        <dbReference type="ARBA" id="ARBA00023136"/>
    </source>
</evidence>
<dbReference type="Proteomes" id="UP000004221">
    <property type="component" value="Unassembled WGS sequence"/>
</dbReference>
<dbReference type="InterPro" id="IPR004960">
    <property type="entry name" value="LipA_acyltrans"/>
</dbReference>
<dbReference type="GO" id="GO:0005886">
    <property type="term" value="C:plasma membrane"/>
    <property type="evidence" value="ECO:0007669"/>
    <property type="project" value="UniProtKB-SubCell"/>
</dbReference>
<dbReference type="PANTHER" id="PTHR30606:SF9">
    <property type="entry name" value="LIPID A BIOSYNTHESIS LAUROYLTRANSFERASE"/>
    <property type="match status" value="1"/>
</dbReference>
<feature type="region of interest" description="Disordered" evidence="7">
    <location>
        <begin position="322"/>
        <end position="365"/>
    </location>
</feature>
<keyword evidence="9" id="KW-1185">Reference proteome</keyword>
<proteinExistence type="predicted"/>
<evidence type="ECO:0000256" key="3">
    <source>
        <dbReference type="ARBA" id="ARBA00022519"/>
    </source>
</evidence>
<organism evidence="8 9">
    <name type="scientific">Nitrolancea hollandica Lb</name>
    <dbReference type="NCBI Taxonomy" id="1129897"/>
    <lineage>
        <taxon>Bacteria</taxon>
        <taxon>Pseudomonadati</taxon>
        <taxon>Thermomicrobiota</taxon>
        <taxon>Thermomicrobia</taxon>
        <taxon>Sphaerobacterales</taxon>
        <taxon>Sphaerobacterineae</taxon>
        <taxon>Sphaerobacteraceae</taxon>
        <taxon>Nitrolancea</taxon>
    </lineage>
</organism>
<protein>
    <submittedName>
        <fullName evidence="8">Lipid A biosynthesis acyltransferase</fullName>
    </submittedName>
</protein>
<keyword evidence="2" id="KW-1003">Cell membrane</keyword>
<evidence type="ECO:0000313" key="8">
    <source>
        <dbReference type="EMBL" id="CCF82769.1"/>
    </source>
</evidence>
<comment type="subcellular location">
    <subcellularLocation>
        <location evidence="1">Cell inner membrane</location>
    </subcellularLocation>
</comment>
<dbReference type="Pfam" id="PF03279">
    <property type="entry name" value="Lip_A_acyltrans"/>
    <property type="match status" value="1"/>
</dbReference>
<reference evidence="8 9" key="1">
    <citation type="journal article" date="2012" name="ISME J.">
        <title>Nitrification expanded: discovery, physiology and genomics of a nitrite-oxidizing bacterium from the phylum Chloroflexi.</title>
        <authorList>
            <person name="Sorokin D.Y."/>
            <person name="Lucker S."/>
            <person name="Vejmelkova D."/>
            <person name="Kostrikina N.A."/>
            <person name="Kleerebezem R."/>
            <person name="Rijpstra W.I."/>
            <person name="Damste J.S."/>
            <person name="Le Paslier D."/>
            <person name="Muyzer G."/>
            <person name="Wagner M."/>
            <person name="van Loosdrecht M.C."/>
            <person name="Daims H."/>
        </authorList>
    </citation>
    <scope>NUCLEOTIDE SEQUENCE [LARGE SCALE GENOMIC DNA]</scope>
    <source>
        <strain evidence="9">none</strain>
    </source>
</reference>
<dbReference type="EMBL" id="CAGS01000063">
    <property type="protein sequence ID" value="CCF82769.1"/>
    <property type="molecule type" value="Genomic_DNA"/>
</dbReference>
<dbReference type="PANTHER" id="PTHR30606">
    <property type="entry name" value="LIPID A BIOSYNTHESIS LAUROYL ACYLTRANSFERASE"/>
    <property type="match status" value="1"/>
</dbReference>
<dbReference type="OrthoDB" id="144195at2"/>
<evidence type="ECO:0000313" key="9">
    <source>
        <dbReference type="Proteomes" id="UP000004221"/>
    </source>
</evidence>
<keyword evidence="4 8" id="KW-0808">Transferase</keyword>
<dbReference type="GO" id="GO:0016746">
    <property type="term" value="F:acyltransferase activity"/>
    <property type="evidence" value="ECO:0007669"/>
    <property type="project" value="UniProtKB-KW"/>
</dbReference>
<feature type="compositionally biased region" description="Polar residues" evidence="7">
    <location>
        <begin position="347"/>
        <end position="359"/>
    </location>
</feature>
<evidence type="ECO:0000256" key="4">
    <source>
        <dbReference type="ARBA" id="ARBA00022679"/>
    </source>
</evidence>
<dbReference type="GO" id="GO:0009247">
    <property type="term" value="P:glycolipid biosynthetic process"/>
    <property type="evidence" value="ECO:0007669"/>
    <property type="project" value="UniProtKB-ARBA"/>
</dbReference>
<accession>I4EDK7</accession>
<dbReference type="CDD" id="cd07984">
    <property type="entry name" value="LPLAT_LABLAT-like"/>
    <property type="match status" value="1"/>
</dbReference>